<dbReference type="AlphaFoldDB" id="A0A423VZB2"/>
<evidence type="ECO:0000313" key="2">
    <source>
        <dbReference type="EMBL" id="ROV96376.1"/>
    </source>
</evidence>
<protein>
    <submittedName>
        <fullName evidence="2">Uncharacterized protein</fullName>
    </submittedName>
</protein>
<name>A0A423VZB2_CYTCH</name>
<comment type="caution">
    <text evidence="2">The sequence shown here is derived from an EMBL/GenBank/DDBJ whole genome shotgun (WGS) entry which is preliminary data.</text>
</comment>
<keyword evidence="3" id="KW-1185">Reference proteome</keyword>
<dbReference type="EMBL" id="LJZO01000020">
    <property type="protein sequence ID" value="ROV96376.1"/>
    <property type="molecule type" value="Genomic_DNA"/>
</dbReference>
<gene>
    <name evidence="2" type="ORF">VSDG_05475</name>
</gene>
<dbReference type="OrthoDB" id="6021263at2759"/>
<dbReference type="STRING" id="252740.A0A423VZB2"/>
<dbReference type="InterPro" id="IPR024388">
    <property type="entry name" value="Ribosomal_mL58"/>
</dbReference>
<accession>A0A423VZB2</accession>
<dbReference type="GO" id="GO:0003735">
    <property type="term" value="F:structural constituent of ribosome"/>
    <property type="evidence" value="ECO:0007669"/>
    <property type="project" value="TreeGrafter"/>
</dbReference>
<dbReference type="Proteomes" id="UP000284375">
    <property type="component" value="Unassembled WGS sequence"/>
</dbReference>
<evidence type="ECO:0000313" key="3">
    <source>
        <dbReference type="Proteomes" id="UP000284375"/>
    </source>
</evidence>
<reference evidence="2 3" key="1">
    <citation type="submission" date="2015-09" db="EMBL/GenBank/DDBJ databases">
        <title>Host preference determinants of Valsa canker pathogens revealed by comparative genomics.</title>
        <authorList>
            <person name="Yin Z."/>
            <person name="Huang L."/>
        </authorList>
    </citation>
    <scope>NUCLEOTIDE SEQUENCE [LARGE SCALE GENOMIC DNA]</scope>
    <source>
        <strain evidence="2 3">YSFL</strain>
    </source>
</reference>
<evidence type="ECO:0000256" key="1">
    <source>
        <dbReference type="SAM" id="MobiDB-lite"/>
    </source>
</evidence>
<dbReference type="Pfam" id="PF12824">
    <property type="entry name" value="MRP-L20"/>
    <property type="match status" value="1"/>
</dbReference>
<feature type="region of interest" description="Disordered" evidence="1">
    <location>
        <begin position="39"/>
        <end position="59"/>
    </location>
</feature>
<organism evidence="2 3">
    <name type="scientific">Cytospora chrysosperma</name>
    <name type="common">Cytospora canker fungus</name>
    <name type="synonym">Sphaeria chrysosperma</name>
    <dbReference type="NCBI Taxonomy" id="252740"/>
    <lineage>
        <taxon>Eukaryota</taxon>
        <taxon>Fungi</taxon>
        <taxon>Dikarya</taxon>
        <taxon>Ascomycota</taxon>
        <taxon>Pezizomycotina</taxon>
        <taxon>Sordariomycetes</taxon>
        <taxon>Sordariomycetidae</taxon>
        <taxon>Diaporthales</taxon>
        <taxon>Cytosporaceae</taxon>
        <taxon>Cytospora</taxon>
    </lineage>
</organism>
<dbReference type="GO" id="GO:0005762">
    <property type="term" value="C:mitochondrial large ribosomal subunit"/>
    <property type="evidence" value="ECO:0007669"/>
    <property type="project" value="TreeGrafter"/>
</dbReference>
<dbReference type="PANTHER" id="PTHR28266:SF1">
    <property type="entry name" value="LARGE RIBOSOMAL SUBUNIT PROTEIN ML58"/>
    <property type="match status" value="1"/>
</dbReference>
<dbReference type="PANTHER" id="PTHR28266">
    <property type="entry name" value="54S RIBOSOMAL PROTEIN L20, MITOCHONDRIAL"/>
    <property type="match status" value="1"/>
</dbReference>
<proteinExistence type="predicted"/>
<sequence>MDAAAHTLLRPAAAAAARGCLNCLNPGTKQTLKQQIRAQATSARSRRTRNIPPHPSFLASDSLQQQDRVVFNPPSAAPSVYHTPFKFLPKSDPRRRANLASLFESHFASDAKVDDMPAVRPSDPRSARVSSIGTRGPITKAEVEEMRRLREEDAHKWSVTALADKYDLPRGFVMACCQAPKDKIEFERKKLELIQKRWGPIRAKAREQKERRREMLYRGEI</sequence>